<evidence type="ECO:0000256" key="2">
    <source>
        <dbReference type="SAM" id="Phobius"/>
    </source>
</evidence>
<sequence>MTVRRRAARLAVVCALLGGAVVLGATPALADDDSVKVRTSSSFTAGGSPGSVAVEVRKRSEGCVLLRTGLRLRLEGVRADQVEVQVSAGGQWWPVPVSGGGVLTTARTSPANPTLCKGKSITVRYRVAFLPGAPDGKLTVAGEATTAGGQMIGRGADTSQVRAGRNATPSPKPTKSPTPSPTPSPSPVETGPPTEDPVLDSTLAAAGAAGGGGRAADGSGSDGGFSPVMIIGVALVVVGLGMIALLFRRSRADRRDVGGASATPVPPLPGNPGGTTYRSGGQPGPATTAGGGYYGGPPAGTVYPASPQGSDQPPSGPVYPAPPGQTYGPAGPVYPAPPGQTYGPAGPVYPTPRSGQPGTSPPSGSTDGGDSTAIMPRLPE</sequence>
<keyword evidence="2" id="KW-0472">Membrane</keyword>
<feature type="compositionally biased region" description="Low complexity" evidence="1">
    <location>
        <begin position="299"/>
        <end position="313"/>
    </location>
</feature>
<protein>
    <submittedName>
        <fullName evidence="4">Uncharacterized protein</fullName>
    </submittedName>
</protein>
<keyword evidence="3" id="KW-0732">Signal</keyword>
<keyword evidence="2" id="KW-0812">Transmembrane</keyword>
<dbReference type="EMBL" id="LT607413">
    <property type="protein sequence ID" value="SCE79078.1"/>
    <property type="molecule type" value="Genomic_DNA"/>
</dbReference>
<proteinExistence type="predicted"/>
<dbReference type="RefSeq" id="WP_157748916.1">
    <property type="nucleotide sequence ID" value="NZ_LT607413.1"/>
</dbReference>
<keyword evidence="2" id="KW-1133">Transmembrane helix</keyword>
<evidence type="ECO:0000256" key="1">
    <source>
        <dbReference type="SAM" id="MobiDB-lite"/>
    </source>
</evidence>
<dbReference type="Proteomes" id="UP000198253">
    <property type="component" value="Chromosome I"/>
</dbReference>
<feature type="signal peptide" evidence="3">
    <location>
        <begin position="1"/>
        <end position="30"/>
    </location>
</feature>
<feature type="compositionally biased region" description="Low complexity" evidence="1">
    <location>
        <begin position="351"/>
        <end position="372"/>
    </location>
</feature>
<feature type="transmembrane region" description="Helical" evidence="2">
    <location>
        <begin position="224"/>
        <end position="247"/>
    </location>
</feature>
<gene>
    <name evidence="4" type="ORF">GA0070618_0954</name>
</gene>
<evidence type="ECO:0000256" key="3">
    <source>
        <dbReference type="SAM" id="SignalP"/>
    </source>
</evidence>
<feature type="compositionally biased region" description="Gly residues" evidence="1">
    <location>
        <begin position="289"/>
        <end position="298"/>
    </location>
</feature>
<feature type="compositionally biased region" description="Pro residues" evidence="1">
    <location>
        <begin position="314"/>
        <end position="323"/>
    </location>
</feature>
<dbReference type="AlphaFoldDB" id="A0A1C4V4W7"/>
<keyword evidence="5" id="KW-1185">Reference proteome</keyword>
<organism evidence="4 5">
    <name type="scientific">Micromonospora echinospora</name>
    <name type="common">Micromonospora purpurea</name>
    <dbReference type="NCBI Taxonomy" id="1877"/>
    <lineage>
        <taxon>Bacteria</taxon>
        <taxon>Bacillati</taxon>
        <taxon>Actinomycetota</taxon>
        <taxon>Actinomycetes</taxon>
        <taxon>Micromonosporales</taxon>
        <taxon>Micromonosporaceae</taxon>
        <taxon>Micromonospora</taxon>
    </lineage>
</organism>
<reference evidence="5" key="1">
    <citation type="submission" date="2016-06" db="EMBL/GenBank/DDBJ databases">
        <authorList>
            <person name="Varghese N."/>
            <person name="Submissions Spin"/>
        </authorList>
    </citation>
    <scope>NUCLEOTIDE SEQUENCE [LARGE SCALE GENOMIC DNA]</scope>
    <source>
        <strain evidence="5">DSM 43816</strain>
    </source>
</reference>
<evidence type="ECO:0000313" key="5">
    <source>
        <dbReference type="Proteomes" id="UP000198253"/>
    </source>
</evidence>
<feature type="region of interest" description="Disordered" evidence="1">
    <location>
        <begin position="253"/>
        <end position="380"/>
    </location>
</feature>
<feature type="chain" id="PRO_5008705508" evidence="3">
    <location>
        <begin position="31"/>
        <end position="380"/>
    </location>
</feature>
<feature type="region of interest" description="Disordered" evidence="1">
    <location>
        <begin position="149"/>
        <end position="199"/>
    </location>
</feature>
<name>A0A1C4V4W7_MICEC</name>
<feature type="compositionally biased region" description="Pro residues" evidence="1">
    <location>
        <begin position="170"/>
        <end position="186"/>
    </location>
</feature>
<accession>A0A1C4V4W7</accession>
<dbReference type="InParanoid" id="A0A1C4V4W7"/>
<evidence type="ECO:0000313" key="4">
    <source>
        <dbReference type="EMBL" id="SCE79078.1"/>
    </source>
</evidence>